<keyword evidence="1" id="KW-1133">Transmembrane helix</keyword>
<keyword evidence="1" id="KW-0472">Membrane</keyword>
<dbReference type="AlphaFoldDB" id="A0A9N8WD05"/>
<gene>
    <name evidence="2" type="ORF">DERYTH_LOCUS1817</name>
</gene>
<reference evidence="2" key="1">
    <citation type="submission" date="2021-06" db="EMBL/GenBank/DDBJ databases">
        <authorList>
            <person name="Kallberg Y."/>
            <person name="Tangrot J."/>
            <person name="Rosling A."/>
        </authorList>
    </citation>
    <scope>NUCLEOTIDE SEQUENCE</scope>
    <source>
        <strain evidence="2">MA453B</strain>
    </source>
</reference>
<keyword evidence="3" id="KW-1185">Reference proteome</keyword>
<sequence length="70" mass="7887">FADDLDEIAYSIWFIPNRLIYVAFSIFFLLRFDFNFGGPGTTLPLLAIVAGLFAILIIVEILLFKKASSK</sequence>
<protein>
    <submittedName>
        <fullName evidence="2">15100_t:CDS:1</fullName>
    </submittedName>
</protein>
<organism evidence="2 3">
    <name type="scientific">Dentiscutata erythropus</name>
    <dbReference type="NCBI Taxonomy" id="1348616"/>
    <lineage>
        <taxon>Eukaryota</taxon>
        <taxon>Fungi</taxon>
        <taxon>Fungi incertae sedis</taxon>
        <taxon>Mucoromycota</taxon>
        <taxon>Glomeromycotina</taxon>
        <taxon>Glomeromycetes</taxon>
        <taxon>Diversisporales</taxon>
        <taxon>Gigasporaceae</taxon>
        <taxon>Dentiscutata</taxon>
    </lineage>
</organism>
<comment type="caution">
    <text evidence="2">The sequence shown here is derived from an EMBL/GenBank/DDBJ whole genome shotgun (WGS) entry which is preliminary data.</text>
</comment>
<feature type="transmembrane region" description="Helical" evidence="1">
    <location>
        <begin position="42"/>
        <end position="64"/>
    </location>
</feature>
<proteinExistence type="predicted"/>
<keyword evidence="1" id="KW-0812">Transmembrane</keyword>
<dbReference type="OrthoDB" id="2399726at2759"/>
<evidence type="ECO:0000256" key="1">
    <source>
        <dbReference type="SAM" id="Phobius"/>
    </source>
</evidence>
<accession>A0A9N8WD05</accession>
<name>A0A9N8WD05_9GLOM</name>
<dbReference type="EMBL" id="CAJVPY010000538">
    <property type="protein sequence ID" value="CAG8478768.1"/>
    <property type="molecule type" value="Genomic_DNA"/>
</dbReference>
<feature type="non-terminal residue" evidence="2">
    <location>
        <position position="1"/>
    </location>
</feature>
<evidence type="ECO:0000313" key="2">
    <source>
        <dbReference type="EMBL" id="CAG8478768.1"/>
    </source>
</evidence>
<feature type="transmembrane region" description="Helical" evidence="1">
    <location>
        <begin position="12"/>
        <end position="30"/>
    </location>
</feature>
<dbReference type="Proteomes" id="UP000789405">
    <property type="component" value="Unassembled WGS sequence"/>
</dbReference>
<evidence type="ECO:0000313" key="3">
    <source>
        <dbReference type="Proteomes" id="UP000789405"/>
    </source>
</evidence>